<comment type="similarity">
    <text evidence="8">Belongs to the 4Fe4S bacterial-type ferredoxin family. RnfC subfamily.</text>
</comment>
<evidence type="ECO:0000256" key="7">
    <source>
        <dbReference type="ARBA" id="ARBA00023014"/>
    </source>
</evidence>
<evidence type="ECO:0000256" key="9">
    <source>
        <dbReference type="SAM" id="MobiDB-lite"/>
    </source>
</evidence>
<feature type="compositionally biased region" description="Low complexity" evidence="9">
    <location>
        <begin position="657"/>
        <end position="666"/>
    </location>
</feature>
<gene>
    <name evidence="11" type="primary">rsxC</name>
    <name evidence="8" type="synonym">rnfC</name>
    <name evidence="11" type="ORF">DXX94_19035</name>
</gene>
<evidence type="ECO:0000256" key="2">
    <source>
        <dbReference type="ARBA" id="ARBA00022485"/>
    </source>
</evidence>
<dbReference type="InterPro" id="IPR011538">
    <property type="entry name" value="Nuo51_FMN-bd"/>
</dbReference>
<dbReference type="FunFam" id="3.30.70.20:FF:000044">
    <property type="entry name" value="Ion-translocating oxidoreductase complex subunit C"/>
    <property type="match status" value="1"/>
</dbReference>
<keyword evidence="8" id="KW-1003">Cell membrane</keyword>
<dbReference type="InterPro" id="IPR010208">
    <property type="entry name" value="Ion_transpt_RnfC/RsxC"/>
</dbReference>
<accession>A0A3E0TIR0</accession>
<feature type="binding site" evidence="8">
    <location>
        <position position="384"/>
    </location>
    <ligand>
        <name>[4Fe-4S] cluster</name>
        <dbReference type="ChEBI" id="CHEBI:49883"/>
        <label>1</label>
    </ligand>
</feature>
<feature type="binding site" evidence="8">
    <location>
        <position position="391"/>
    </location>
    <ligand>
        <name>[4Fe-4S] cluster</name>
        <dbReference type="ChEBI" id="CHEBI:49883"/>
        <label>2</label>
    </ligand>
</feature>
<feature type="compositionally biased region" description="Low complexity" evidence="9">
    <location>
        <begin position="712"/>
        <end position="729"/>
    </location>
</feature>
<dbReference type="InterPro" id="IPR037225">
    <property type="entry name" value="Nuo51_FMN-bd_sf"/>
</dbReference>
<dbReference type="Proteomes" id="UP000256899">
    <property type="component" value="Unassembled WGS sequence"/>
</dbReference>
<keyword evidence="4 8" id="KW-0677">Repeat</keyword>
<dbReference type="SUPFAM" id="SSF142019">
    <property type="entry name" value="Nqo1 FMN-binding domain-like"/>
    <property type="match status" value="1"/>
</dbReference>
<feature type="region of interest" description="Disordered" evidence="9">
    <location>
        <begin position="466"/>
        <end position="502"/>
    </location>
</feature>
<feature type="binding site" evidence="8">
    <location>
        <position position="426"/>
    </location>
    <ligand>
        <name>[4Fe-4S] cluster</name>
        <dbReference type="ChEBI" id="CHEBI:49883"/>
        <label>2</label>
    </ligand>
</feature>
<feature type="compositionally biased region" description="Polar residues" evidence="9">
    <location>
        <begin position="760"/>
        <end position="770"/>
    </location>
</feature>
<evidence type="ECO:0000256" key="5">
    <source>
        <dbReference type="ARBA" id="ARBA00022982"/>
    </source>
</evidence>
<dbReference type="PROSITE" id="PS51379">
    <property type="entry name" value="4FE4S_FER_2"/>
    <property type="match status" value="2"/>
</dbReference>
<dbReference type="Pfam" id="PF13375">
    <property type="entry name" value="RnfC_N"/>
    <property type="match status" value="1"/>
</dbReference>
<comment type="caution">
    <text evidence="11">The sequence shown here is derived from an EMBL/GenBank/DDBJ whole genome shotgun (WGS) entry which is preliminary data.</text>
</comment>
<dbReference type="InterPro" id="IPR017900">
    <property type="entry name" value="4Fe4S_Fe_S_CS"/>
</dbReference>
<keyword evidence="3 8" id="KW-0479">Metal-binding</keyword>
<feature type="binding site" evidence="8">
    <location>
        <position position="420"/>
    </location>
    <ligand>
        <name>[4Fe-4S] cluster</name>
        <dbReference type="ChEBI" id="CHEBI:49883"/>
        <label>2</label>
    </ligand>
</feature>
<evidence type="ECO:0000313" key="11">
    <source>
        <dbReference type="EMBL" id="REL24436.1"/>
    </source>
</evidence>
<keyword evidence="8" id="KW-0472">Membrane</keyword>
<evidence type="ECO:0000259" key="10">
    <source>
        <dbReference type="PROSITE" id="PS51379"/>
    </source>
</evidence>
<keyword evidence="7 8" id="KW-0411">Iron-sulfur</keyword>
<keyword evidence="5 8" id="KW-0249">Electron transport</keyword>
<feature type="binding site" evidence="8">
    <location>
        <position position="423"/>
    </location>
    <ligand>
        <name>[4Fe-4S] cluster</name>
        <dbReference type="ChEBI" id="CHEBI:49883"/>
        <label>2</label>
    </ligand>
</feature>
<dbReference type="GO" id="GO:0009055">
    <property type="term" value="F:electron transfer activity"/>
    <property type="evidence" value="ECO:0007669"/>
    <property type="project" value="InterPro"/>
</dbReference>
<keyword evidence="2 8" id="KW-0004">4Fe-4S</keyword>
<dbReference type="Pfam" id="PF10531">
    <property type="entry name" value="SLBB"/>
    <property type="match status" value="1"/>
</dbReference>
<dbReference type="PANTHER" id="PTHR43034">
    <property type="entry name" value="ION-TRANSLOCATING OXIDOREDUCTASE COMPLEX SUBUNIT C"/>
    <property type="match status" value="1"/>
</dbReference>
<dbReference type="InterPro" id="IPR026902">
    <property type="entry name" value="RnfC_N"/>
</dbReference>
<dbReference type="GO" id="GO:0005886">
    <property type="term" value="C:plasma membrane"/>
    <property type="evidence" value="ECO:0007669"/>
    <property type="project" value="UniProtKB-SubCell"/>
</dbReference>
<feature type="compositionally biased region" description="Polar residues" evidence="9">
    <location>
        <begin position="612"/>
        <end position="626"/>
    </location>
</feature>
<feature type="binding site" evidence="8">
    <location>
        <position position="381"/>
    </location>
    <ligand>
        <name>[4Fe-4S] cluster</name>
        <dbReference type="ChEBI" id="CHEBI:49883"/>
        <label>1</label>
    </ligand>
</feature>
<feature type="domain" description="4Fe-4S ferredoxin-type" evidence="10">
    <location>
        <begin position="411"/>
        <end position="440"/>
    </location>
</feature>
<proteinExistence type="inferred from homology"/>
<dbReference type="Gene3D" id="3.40.50.11540">
    <property type="entry name" value="NADH-ubiquinone oxidoreductase 51kDa subunit"/>
    <property type="match status" value="1"/>
</dbReference>
<comment type="subcellular location">
    <subcellularLocation>
        <location evidence="8">Cell inner membrane</location>
        <topology evidence="8">Peripheral membrane protein</topology>
    </subcellularLocation>
</comment>
<feature type="compositionally biased region" description="Basic and acidic residues" evidence="9">
    <location>
        <begin position="642"/>
        <end position="656"/>
    </location>
</feature>
<dbReference type="AlphaFoldDB" id="A0A3E0TIR0"/>
<evidence type="ECO:0000256" key="4">
    <source>
        <dbReference type="ARBA" id="ARBA00022737"/>
    </source>
</evidence>
<comment type="function">
    <text evidence="8">Part of a membrane-bound complex that couples electron transfer with translocation of ions across the membrane.</text>
</comment>
<dbReference type="NCBIfam" id="NF003454">
    <property type="entry name" value="PRK05035.1"/>
    <property type="match status" value="1"/>
</dbReference>
<keyword evidence="12" id="KW-1185">Reference proteome</keyword>
<evidence type="ECO:0000256" key="8">
    <source>
        <dbReference type="HAMAP-Rule" id="MF_00461"/>
    </source>
</evidence>
<dbReference type="PANTHER" id="PTHR43034:SF2">
    <property type="entry name" value="ION-TRANSLOCATING OXIDOREDUCTASE COMPLEX SUBUNIT C"/>
    <property type="match status" value="1"/>
</dbReference>
<dbReference type="NCBIfam" id="TIGR01945">
    <property type="entry name" value="rnfC"/>
    <property type="match status" value="1"/>
</dbReference>
<evidence type="ECO:0000313" key="12">
    <source>
        <dbReference type="Proteomes" id="UP000256899"/>
    </source>
</evidence>
<feature type="compositionally biased region" description="Basic and acidic residues" evidence="9">
    <location>
        <begin position="466"/>
        <end position="490"/>
    </location>
</feature>
<dbReference type="Pfam" id="PF01512">
    <property type="entry name" value="Complex1_51K"/>
    <property type="match status" value="1"/>
</dbReference>
<comment type="subunit">
    <text evidence="8">The complex is composed of six subunits: RnfA, RnfB, RnfC, RnfD, RnfE and RnfG.</text>
</comment>
<evidence type="ECO:0000256" key="6">
    <source>
        <dbReference type="ARBA" id="ARBA00023004"/>
    </source>
</evidence>
<feature type="domain" description="4Fe-4S ferredoxin-type" evidence="10">
    <location>
        <begin position="370"/>
        <end position="401"/>
    </location>
</feature>
<keyword evidence="8" id="KW-0997">Cell inner membrane</keyword>
<feature type="compositionally biased region" description="Low complexity" evidence="9">
    <location>
        <begin position="686"/>
        <end position="704"/>
    </location>
</feature>
<dbReference type="EMBL" id="QUOT01000002">
    <property type="protein sequence ID" value="REL24436.1"/>
    <property type="molecule type" value="Genomic_DNA"/>
</dbReference>
<protein>
    <recommendedName>
        <fullName evidence="8">Ion-translocating oxidoreductase complex subunit C</fullName>
        <ecNumber evidence="8">7.-.-.-</ecNumber>
    </recommendedName>
    <alternativeName>
        <fullName evidence="8">Rnf electron transport complex subunit C</fullName>
    </alternativeName>
</protein>
<feature type="compositionally biased region" description="Low complexity" evidence="9">
    <location>
        <begin position="521"/>
        <end position="570"/>
    </location>
</feature>
<dbReference type="InterPro" id="IPR019554">
    <property type="entry name" value="Soluble_ligand-bd"/>
</dbReference>
<organism evidence="11 12">
    <name type="scientific">Thalassotalea euphylliae</name>
    <dbReference type="NCBI Taxonomy" id="1655234"/>
    <lineage>
        <taxon>Bacteria</taxon>
        <taxon>Pseudomonadati</taxon>
        <taxon>Pseudomonadota</taxon>
        <taxon>Gammaproteobacteria</taxon>
        <taxon>Alteromonadales</taxon>
        <taxon>Colwelliaceae</taxon>
        <taxon>Thalassotalea</taxon>
    </lineage>
</organism>
<dbReference type="GO" id="GO:0046872">
    <property type="term" value="F:metal ion binding"/>
    <property type="evidence" value="ECO:0007669"/>
    <property type="project" value="UniProtKB-KW"/>
</dbReference>
<dbReference type="Gene3D" id="3.30.70.3270">
    <property type="match status" value="1"/>
</dbReference>
<dbReference type="HAMAP" id="MF_00461">
    <property type="entry name" value="RsxC_RnfC"/>
    <property type="match status" value="1"/>
</dbReference>
<dbReference type="PROSITE" id="PS00198">
    <property type="entry name" value="4FE4S_FER_1"/>
    <property type="match status" value="2"/>
</dbReference>
<comment type="cofactor">
    <cofactor evidence="8">
        <name>[4Fe-4S] cluster</name>
        <dbReference type="ChEBI" id="CHEBI:49883"/>
    </cofactor>
    <text evidence="8">Binds 2 [4Fe-4S] clusters per subunit.</text>
</comment>
<feature type="compositionally biased region" description="Basic and acidic residues" evidence="9">
    <location>
        <begin position="801"/>
        <end position="813"/>
    </location>
</feature>
<keyword evidence="8" id="KW-1278">Translocase</keyword>
<feature type="region of interest" description="Disordered" evidence="9">
    <location>
        <begin position="517"/>
        <end position="886"/>
    </location>
</feature>
<name>A0A3E0TIR0_9GAMM</name>
<dbReference type="Pfam" id="PF12838">
    <property type="entry name" value="Fer4_7"/>
    <property type="match status" value="1"/>
</dbReference>
<sequence>MSVQNIINRIQNNQFWKFHGGVHPPEQKFLTADKPIKPLQLPELLIIPVQQHIGVPGDIQVKEGDHVLKGEPLTSPSSPMAVPIHAPTSGTIEKIALHVIAHPSGLSELCIFLKPDNLDSWRERHVCEDFTSLSRTDIIQKIANAGISGMGGAGFPTHIKVDSKPNIDFLIVNAAECEPYITADDLLMREQTATIVDGINILKHLLIPRMVLIGIEDNKPQAIEALRNATAELENVKVCVLPTIYPTGGEKQLIKALTGQEVASGSLPIHQGIVMQNVASCFAIAEAVIHDTPLIKRVVTVSGQGLEKPQNVWAAIGTPVKDLITQCLPAKVNGSQQAVIMGGPMMGFTLPTDMVPVVKTSNCVLVPASHELNLNNKEVECIRCGQCAEVCPSKLLPQELQWSAKAKDHSKLKALNLFDCIDCGACAYVCPSHIPLVHYYRIAKAEIRQQELQDLKAEKAKSRFEARKARLEREKKAREEKQRKASEARRAAMNADSGEGASAKSAVAAALARVKAKKAQSEGTTEAATEATATQTASPEKSRAAAAIARAKAKKAAQAQQASEQTSKKAGVAADTNQSNETSAAAKDDRVAAAIARTKAKKLAKAAESGDSPANQKSTAEKPQQAESKKDTDTNPSISTEASHEPENKQAKEASKNARVAAAIAKAKAKKAKTAQENASEDAKANAEPPAASDSADSSGNSDSADNKKAKIAAAIAKAKAKKQAQATKAEPDSPDQSHSDSKREPAAKHADASEENPDIQAQSQDSAPQGASDDAADAKKRRIANAVAKAKAKKLAQQKTEAKSEGEAKSEASLESESTDSENTDSKSIKENSTSTTETEEAVIQPEQQEAPVESTSSAADEKKARIAAAVAKAKAKKQQREESK</sequence>
<keyword evidence="1 8" id="KW-0813">Transport</keyword>
<feature type="binding site" evidence="8">
    <location>
        <position position="430"/>
    </location>
    <ligand>
        <name>[4Fe-4S] cluster</name>
        <dbReference type="ChEBI" id="CHEBI:49883"/>
        <label>1</label>
    </ligand>
</feature>
<dbReference type="EC" id="7.-.-.-" evidence="8"/>
<dbReference type="GO" id="GO:0022900">
    <property type="term" value="P:electron transport chain"/>
    <property type="evidence" value="ECO:0007669"/>
    <property type="project" value="UniProtKB-UniRule"/>
</dbReference>
<evidence type="ECO:0000256" key="3">
    <source>
        <dbReference type="ARBA" id="ARBA00022723"/>
    </source>
</evidence>
<evidence type="ECO:0000256" key="1">
    <source>
        <dbReference type="ARBA" id="ARBA00022448"/>
    </source>
</evidence>
<dbReference type="SUPFAM" id="SSF46548">
    <property type="entry name" value="alpha-helical ferredoxin"/>
    <property type="match status" value="1"/>
</dbReference>
<dbReference type="InterPro" id="IPR017896">
    <property type="entry name" value="4Fe4S_Fe-S-bd"/>
</dbReference>
<feature type="binding site" evidence="8">
    <location>
        <position position="387"/>
    </location>
    <ligand>
        <name>[4Fe-4S] cluster</name>
        <dbReference type="ChEBI" id="CHEBI:49883"/>
        <label>1</label>
    </ligand>
</feature>
<dbReference type="GO" id="GO:0051539">
    <property type="term" value="F:4 iron, 4 sulfur cluster binding"/>
    <property type="evidence" value="ECO:0007669"/>
    <property type="project" value="UniProtKB-KW"/>
</dbReference>
<keyword evidence="6 8" id="KW-0408">Iron</keyword>
<feature type="compositionally biased region" description="Basic and acidic residues" evidence="9">
    <location>
        <begin position="730"/>
        <end position="753"/>
    </location>
</feature>
<reference evidence="12" key="1">
    <citation type="submission" date="2018-08" db="EMBL/GenBank/DDBJ databases">
        <title>Thalassotalea euphylliae genome.</title>
        <authorList>
            <person name="Summers S."/>
            <person name="Rice S.A."/>
            <person name="Freckelton M.L."/>
            <person name="Nedved B.T."/>
            <person name="Hadfield M.G."/>
        </authorList>
    </citation>
    <scope>NUCLEOTIDE SEQUENCE [LARGE SCALE GENOMIC DNA]</scope>
    <source>
        <strain evidence="12">H3</strain>
    </source>
</reference>